<gene>
    <name evidence="1" type="ORF">HPB49_008870</name>
</gene>
<evidence type="ECO:0000313" key="2">
    <source>
        <dbReference type="Proteomes" id="UP000821865"/>
    </source>
</evidence>
<accession>A0ACB8DYA4</accession>
<keyword evidence="2" id="KW-1185">Reference proteome</keyword>
<name>A0ACB8DYA4_DERSI</name>
<comment type="caution">
    <text evidence="1">The sequence shown here is derived from an EMBL/GenBank/DDBJ whole genome shotgun (WGS) entry which is preliminary data.</text>
</comment>
<reference evidence="1" key="1">
    <citation type="submission" date="2020-05" db="EMBL/GenBank/DDBJ databases">
        <title>Large-scale comparative analyses of tick genomes elucidate their genetic diversity and vector capacities.</title>
        <authorList>
            <person name="Jia N."/>
            <person name="Wang J."/>
            <person name="Shi W."/>
            <person name="Du L."/>
            <person name="Sun Y."/>
            <person name="Zhan W."/>
            <person name="Jiang J."/>
            <person name="Wang Q."/>
            <person name="Zhang B."/>
            <person name="Ji P."/>
            <person name="Sakyi L.B."/>
            <person name="Cui X."/>
            <person name="Yuan T."/>
            <person name="Jiang B."/>
            <person name="Yang W."/>
            <person name="Lam T.T.-Y."/>
            <person name="Chang Q."/>
            <person name="Ding S."/>
            <person name="Wang X."/>
            <person name="Zhu J."/>
            <person name="Ruan X."/>
            <person name="Zhao L."/>
            <person name="Wei J."/>
            <person name="Que T."/>
            <person name="Du C."/>
            <person name="Cheng J."/>
            <person name="Dai P."/>
            <person name="Han X."/>
            <person name="Huang E."/>
            <person name="Gao Y."/>
            <person name="Liu J."/>
            <person name="Shao H."/>
            <person name="Ye R."/>
            <person name="Li L."/>
            <person name="Wei W."/>
            <person name="Wang X."/>
            <person name="Wang C."/>
            <person name="Yang T."/>
            <person name="Huo Q."/>
            <person name="Li W."/>
            <person name="Guo W."/>
            <person name="Chen H."/>
            <person name="Zhou L."/>
            <person name="Ni X."/>
            <person name="Tian J."/>
            <person name="Zhou Y."/>
            <person name="Sheng Y."/>
            <person name="Liu T."/>
            <person name="Pan Y."/>
            <person name="Xia L."/>
            <person name="Li J."/>
            <person name="Zhao F."/>
            <person name="Cao W."/>
        </authorList>
    </citation>
    <scope>NUCLEOTIDE SEQUENCE</scope>
    <source>
        <strain evidence="1">Dsil-2018</strain>
    </source>
</reference>
<proteinExistence type="predicted"/>
<dbReference type="Proteomes" id="UP000821865">
    <property type="component" value="Chromosome 1"/>
</dbReference>
<evidence type="ECO:0000313" key="1">
    <source>
        <dbReference type="EMBL" id="KAH7979258.1"/>
    </source>
</evidence>
<sequence>MHVPFPEDRTKTSRNGSSIITGTTSHEVRSAIYADDIAIFACGPTEVGYLVRASIQTAVDAVDEYLASIGLLSTAKTEALMVHPRAARARFEVPPLTLRGRPLPWRKSVRYLGLQIDCRLNFNAAVSHLCRESLNVASAARSLLARGRGCTPHLGLRVYNSVATSRALYALPLTNARAANWSAIDTEHRNVVRMLYGLPHSSQMGTTLAEAGNWPPSLRAKKQALHHIERLQRSLQGQRLVCRLHSLPKSGMGRQASEYALLIDSSPQLVALPQLPHASSLLKGNEHADALAKEAHAERFPLSPLVTSSDSARTTILRSLSAQHPDARVASAAARTLYRLGGIGSGVCANCADMETLEHLLLHCPAFGVERAELKDSYRRYGLPANSLKDLLFPDAHSSLVKRQSRTACTISGVGAKRKTPARSVPANLHSTRLVSDVLHTIVRGDWRHNIAPTLAVMAAASSLRARALRRPVGAAFRWFRCALCGRAHLTAAKDCNNKLKRIRPRGKPAPTTAPKTQRHPRPRWFSSEREDSDSDYSESSMTYRSRSGSSPRSRSRSCSRPRPHFRSPRRRSQSTSKQQQQGAPIIAAPKDKGSQQNQRRPRKPHPRGPTPKNKR</sequence>
<dbReference type="EMBL" id="CM023470">
    <property type="protein sequence ID" value="KAH7979258.1"/>
    <property type="molecule type" value="Genomic_DNA"/>
</dbReference>
<protein>
    <submittedName>
        <fullName evidence="1">Uncharacterized protein</fullName>
    </submittedName>
</protein>
<organism evidence="1 2">
    <name type="scientific">Dermacentor silvarum</name>
    <name type="common">Tick</name>
    <dbReference type="NCBI Taxonomy" id="543639"/>
    <lineage>
        <taxon>Eukaryota</taxon>
        <taxon>Metazoa</taxon>
        <taxon>Ecdysozoa</taxon>
        <taxon>Arthropoda</taxon>
        <taxon>Chelicerata</taxon>
        <taxon>Arachnida</taxon>
        <taxon>Acari</taxon>
        <taxon>Parasitiformes</taxon>
        <taxon>Ixodida</taxon>
        <taxon>Ixodoidea</taxon>
        <taxon>Ixodidae</taxon>
        <taxon>Rhipicephalinae</taxon>
        <taxon>Dermacentor</taxon>
    </lineage>
</organism>